<evidence type="ECO:0000256" key="6">
    <source>
        <dbReference type="ARBA" id="ARBA00022670"/>
    </source>
</evidence>
<dbReference type="GO" id="GO:0006508">
    <property type="term" value="P:proteolysis"/>
    <property type="evidence" value="ECO:0007669"/>
    <property type="project" value="UniProtKB-KW"/>
</dbReference>
<organism evidence="10">
    <name type="scientific">bioreactor metagenome</name>
    <dbReference type="NCBI Taxonomy" id="1076179"/>
    <lineage>
        <taxon>unclassified sequences</taxon>
        <taxon>metagenomes</taxon>
        <taxon>ecological metagenomes</taxon>
    </lineage>
</organism>
<comment type="similarity">
    <text evidence="4">Belongs to the peptidase M29 family.</text>
</comment>
<keyword evidence="9" id="KW-0482">Metalloprotease</keyword>
<dbReference type="Pfam" id="PF02073">
    <property type="entry name" value="Peptidase_M29"/>
    <property type="match status" value="1"/>
</dbReference>
<gene>
    <name evidence="10" type="primary">pepS_5</name>
    <name evidence="10" type="ORF">SDC9_116721</name>
</gene>
<dbReference type="EMBL" id="VSSQ01023072">
    <property type="protein sequence ID" value="MPM69773.1"/>
    <property type="molecule type" value="Genomic_DNA"/>
</dbReference>
<dbReference type="GO" id="GO:0008237">
    <property type="term" value="F:metallopeptidase activity"/>
    <property type="evidence" value="ECO:0007669"/>
    <property type="project" value="UniProtKB-KW"/>
</dbReference>
<keyword evidence="6" id="KW-0645">Protease</keyword>
<sequence length="384" mass="43672">MVNFALNSGKGVKKGEVVFLQVPESAKPLLVSLQRSVLKSGAHPIIQYLPDEMSKEFFELASEDQLKFFPATFLKGRVRQADHFLMILAETNYHELEGIDPKKIMDRNMVFKPYKEWRDKKENAGKMTWTIGLFPTFAMAKEAGLTLREAWNQVVKACYLKSSNPIKKWQNIQKKSDQIRKKLNKLEIVSVNVKSKNTDLNILIGEKRQWLGGSGRNIPSFEIFTSPDWRGTNGYIFCDQPLYRHGNIVKDIKLVFKNGVVVESSAKSGEKVLKELIKVENSDKIGEFSLTDRRFSKINKFMAETLYDENFGGEYGNTHIAIGAAYRDTYNGNIKKMSDKDFANLGFNDSAVHTDVISTENRVVTATLKSGKKIILYQDGQFQI</sequence>
<comment type="cofactor">
    <cofactor evidence="3">
        <name>Zn(2+)</name>
        <dbReference type="ChEBI" id="CHEBI:29105"/>
    </cofactor>
</comment>
<comment type="cofactor">
    <cofactor evidence="1">
        <name>Co(2+)</name>
        <dbReference type="ChEBI" id="CHEBI:48828"/>
    </cofactor>
</comment>
<keyword evidence="5 10" id="KW-0031">Aminopeptidase</keyword>
<evidence type="ECO:0000256" key="4">
    <source>
        <dbReference type="ARBA" id="ARBA00008236"/>
    </source>
</evidence>
<dbReference type="SUPFAM" id="SSF144052">
    <property type="entry name" value="Thermophilic metalloprotease-like"/>
    <property type="match status" value="1"/>
</dbReference>
<name>A0A645C356_9ZZZZ</name>
<keyword evidence="7" id="KW-0479">Metal-binding</keyword>
<dbReference type="InterPro" id="IPR035097">
    <property type="entry name" value="M29_N-terminal"/>
</dbReference>
<dbReference type="EC" id="3.4.11.-" evidence="10"/>
<comment type="caution">
    <text evidence="10">The sequence shown here is derived from an EMBL/GenBank/DDBJ whole genome shotgun (WGS) entry which is preliminary data.</text>
</comment>
<comment type="cofactor">
    <cofactor evidence="2">
        <name>Mg(2+)</name>
        <dbReference type="ChEBI" id="CHEBI:18420"/>
    </cofactor>
</comment>
<evidence type="ECO:0000256" key="3">
    <source>
        <dbReference type="ARBA" id="ARBA00001947"/>
    </source>
</evidence>
<dbReference type="GO" id="GO:0004177">
    <property type="term" value="F:aminopeptidase activity"/>
    <property type="evidence" value="ECO:0007669"/>
    <property type="project" value="UniProtKB-KW"/>
</dbReference>
<dbReference type="InterPro" id="IPR000787">
    <property type="entry name" value="Peptidase_M29"/>
</dbReference>
<evidence type="ECO:0000256" key="1">
    <source>
        <dbReference type="ARBA" id="ARBA00001941"/>
    </source>
</evidence>
<evidence type="ECO:0000256" key="5">
    <source>
        <dbReference type="ARBA" id="ARBA00022438"/>
    </source>
</evidence>
<dbReference type="PANTHER" id="PTHR34448">
    <property type="entry name" value="AMINOPEPTIDASE"/>
    <property type="match status" value="1"/>
</dbReference>
<evidence type="ECO:0000256" key="7">
    <source>
        <dbReference type="ARBA" id="ARBA00022723"/>
    </source>
</evidence>
<dbReference type="Gene3D" id="3.40.1830.10">
    <property type="entry name" value="Thermophilic metalloprotease (M29)"/>
    <property type="match status" value="1"/>
</dbReference>
<evidence type="ECO:0000256" key="9">
    <source>
        <dbReference type="ARBA" id="ARBA00023049"/>
    </source>
</evidence>
<dbReference type="PANTHER" id="PTHR34448:SF3">
    <property type="entry name" value="AMINOPEPTIDASE AMPS"/>
    <property type="match status" value="1"/>
</dbReference>
<dbReference type="InterPro" id="IPR052170">
    <property type="entry name" value="M29_Exopeptidase"/>
</dbReference>
<accession>A0A645C356</accession>
<evidence type="ECO:0000256" key="2">
    <source>
        <dbReference type="ARBA" id="ARBA00001946"/>
    </source>
</evidence>
<dbReference type="GO" id="GO:0046872">
    <property type="term" value="F:metal ion binding"/>
    <property type="evidence" value="ECO:0007669"/>
    <property type="project" value="UniProtKB-KW"/>
</dbReference>
<keyword evidence="8 10" id="KW-0378">Hydrolase</keyword>
<proteinExistence type="inferred from homology"/>
<evidence type="ECO:0000256" key="8">
    <source>
        <dbReference type="ARBA" id="ARBA00022801"/>
    </source>
</evidence>
<dbReference type="PRINTS" id="PR00919">
    <property type="entry name" value="THERMOPTASE"/>
</dbReference>
<evidence type="ECO:0000313" key="10">
    <source>
        <dbReference type="EMBL" id="MPM69773.1"/>
    </source>
</evidence>
<reference evidence="10" key="1">
    <citation type="submission" date="2019-08" db="EMBL/GenBank/DDBJ databases">
        <authorList>
            <person name="Kucharzyk K."/>
            <person name="Murdoch R.W."/>
            <person name="Higgins S."/>
            <person name="Loffler F."/>
        </authorList>
    </citation>
    <scope>NUCLEOTIDE SEQUENCE</scope>
</reference>
<dbReference type="AlphaFoldDB" id="A0A645C356"/>
<protein>
    <submittedName>
        <fullName evidence="10">Aminopeptidase PepS</fullName>
        <ecNumber evidence="10">3.4.11.-</ecNumber>
    </submittedName>
</protein>